<feature type="binding site" evidence="8">
    <location>
        <position position="173"/>
    </location>
    <ligand>
        <name>ATP</name>
        <dbReference type="ChEBI" id="CHEBI:30616"/>
    </ligand>
</feature>
<protein>
    <recommendedName>
        <fullName evidence="8">Pantothenate synthetase</fullName>
        <shortName evidence="8">PS</shortName>
        <ecNumber evidence="8">6.3.2.1</ecNumber>
    </recommendedName>
    <alternativeName>
        <fullName evidence="8">Pantoate--beta-alanine ligase</fullName>
    </alternativeName>
    <alternativeName>
        <fullName evidence="8">Pantoate-activating enzyme</fullName>
    </alternativeName>
</protein>
<dbReference type="EMBL" id="JAANGI010000001">
    <property type="protein sequence ID" value="MBT8590953.1"/>
    <property type="molecule type" value="Genomic_DNA"/>
</dbReference>
<accession>A0A2Z4JLE3</accession>
<dbReference type="Proteomes" id="UP000783102">
    <property type="component" value="Unassembled WGS sequence"/>
</dbReference>
<dbReference type="Proteomes" id="UP000251072">
    <property type="component" value="Unassembled WGS sequence"/>
</dbReference>
<dbReference type="SUPFAM" id="SSF52374">
    <property type="entry name" value="Nucleotidylyl transferase"/>
    <property type="match status" value="1"/>
</dbReference>
<keyword evidence="8" id="KW-0963">Cytoplasm</keyword>
<dbReference type="NCBIfam" id="TIGR00125">
    <property type="entry name" value="cyt_tran_rel"/>
    <property type="match status" value="1"/>
</dbReference>
<keyword evidence="5 8" id="KW-0547">Nucleotide-binding</keyword>
<dbReference type="Proteomes" id="UP000762271">
    <property type="component" value="Unassembled WGS sequence"/>
</dbReference>
<dbReference type="PANTHER" id="PTHR21299">
    <property type="entry name" value="CYTIDYLATE KINASE/PANTOATE-BETA-ALANINE LIGASE"/>
    <property type="match status" value="1"/>
</dbReference>
<dbReference type="EMBL" id="QMCH01000003">
    <property type="protein sequence ID" value="RAZ41899.1"/>
    <property type="molecule type" value="Genomic_DNA"/>
</dbReference>
<dbReference type="OrthoDB" id="9773087at2"/>
<dbReference type="NCBIfam" id="TIGR00018">
    <property type="entry name" value="panC"/>
    <property type="match status" value="1"/>
</dbReference>
<evidence type="ECO:0000256" key="6">
    <source>
        <dbReference type="ARBA" id="ARBA00022840"/>
    </source>
</evidence>
<feature type="binding site" evidence="8">
    <location>
        <position position="57"/>
    </location>
    <ligand>
        <name>(R)-pantoate</name>
        <dbReference type="ChEBI" id="CHEBI:15980"/>
    </ligand>
</feature>
<comment type="pathway">
    <text evidence="1 8">Cofactor biosynthesis; (R)-pantothenate biosynthesis; (R)-pantothenate from (R)-pantoate and beta-alanine: step 1/1.</text>
</comment>
<keyword evidence="6 8" id="KW-0067">ATP-binding</keyword>
<reference evidence="9" key="3">
    <citation type="journal article" date="2019" name="Int. J. Syst. Evol. Microbiol.">
        <title>Polynucleobacter paneuropaeus sp. nov., characterized by six strains isolated from freshwater lakes located along a 3000 km north-south cross-section across Europe.</title>
        <authorList>
            <person name="Hoetzinger M."/>
            <person name="Schmidt J."/>
            <person name="Pitt A."/>
            <person name="Koll U."/>
            <person name="Lang E."/>
            <person name="Hahn M.W."/>
        </authorList>
    </citation>
    <scope>NUCLEOTIDE SEQUENCE</scope>
    <source>
        <strain evidence="9">MG-25-Pas1-D2</strain>
    </source>
</reference>
<dbReference type="UniPathway" id="UPA00028">
    <property type="reaction ID" value="UER00005"/>
</dbReference>
<comment type="catalytic activity">
    <reaction evidence="7 8">
        <text>(R)-pantoate + beta-alanine + ATP = (R)-pantothenate + AMP + diphosphate + H(+)</text>
        <dbReference type="Rhea" id="RHEA:10912"/>
        <dbReference type="ChEBI" id="CHEBI:15378"/>
        <dbReference type="ChEBI" id="CHEBI:15980"/>
        <dbReference type="ChEBI" id="CHEBI:29032"/>
        <dbReference type="ChEBI" id="CHEBI:30616"/>
        <dbReference type="ChEBI" id="CHEBI:33019"/>
        <dbReference type="ChEBI" id="CHEBI:57966"/>
        <dbReference type="ChEBI" id="CHEBI:456215"/>
        <dbReference type="EC" id="6.3.2.1"/>
    </reaction>
</comment>
<evidence type="ECO:0000313" key="10">
    <source>
        <dbReference type="EMBL" id="MBT8550407.1"/>
    </source>
</evidence>
<keyword evidence="4 8" id="KW-0566">Pantothenate biosynthesis</keyword>
<evidence type="ECO:0000313" key="9">
    <source>
        <dbReference type="EMBL" id="AWW50103.1"/>
    </source>
</evidence>
<dbReference type="KEGG" id="poh:DPM16_02385"/>
<evidence type="ECO:0000256" key="3">
    <source>
        <dbReference type="ARBA" id="ARBA00022598"/>
    </source>
</evidence>
<feature type="binding site" evidence="8">
    <location>
        <position position="57"/>
    </location>
    <ligand>
        <name>beta-alanine</name>
        <dbReference type="ChEBI" id="CHEBI:57966"/>
    </ligand>
</feature>
<dbReference type="GO" id="GO:0005524">
    <property type="term" value="F:ATP binding"/>
    <property type="evidence" value="ECO:0007669"/>
    <property type="project" value="UniProtKB-KW"/>
</dbReference>
<comment type="subunit">
    <text evidence="8">Homodimer.</text>
</comment>
<sequence length="283" mass="31987">MKIISDIGELRDQLRGQNRASFVPTMGNLHEGHLSLMRLARQHGDPVVASIFVNRLQFGPNEDFDSYPRTMQADIEKLEKEGVYVLFAPTEKDLYPQPQEYRVEPPNQLGNILEGEFRPGFFQGVCTVVLKLFSCVQPKVAVFGKKDYQQLMIIRQMAKQFALPVDIVPAETIRAEDGLALSSRNTYLSIDERREAPELQKLLQQVREQVIGLKQQSPEELKKIEAGALETLTKRGWRPDYIAIRLQSDLATPSNTALDAKESLVILTAAKLGKTRLIDNLEI</sequence>
<dbReference type="EMBL" id="JAANEY010000001">
    <property type="protein sequence ID" value="MBT8550407.1"/>
    <property type="molecule type" value="Genomic_DNA"/>
</dbReference>
<gene>
    <name evidence="8" type="primary">panC</name>
    <name evidence="12" type="ORF">DP176_04775</name>
    <name evidence="11" type="ORF">G6693_03310</name>
    <name evidence="10" type="ORF">G6731_00325</name>
    <name evidence="9" type="ORF">Pas1_06735</name>
</gene>
<dbReference type="GO" id="GO:0015940">
    <property type="term" value="P:pantothenate biosynthetic process"/>
    <property type="evidence" value="ECO:0007669"/>
    <property type="project" value="UniProtKB-UniRule"/>
</dbReference>
<reference evidence="12 14" key="2">
    <citation type="submission" date="2018-06" db="EMBL/GenBank/DDBJ databases">
        <title>Genome of strain Polynucleobacter sp. FUKU-NW-11.</title>
        <authorList>
            <person name="Hahn M.W."/>
        </authorList>
    </citation>
    <scope>NUCLEOTIDE SEQUENCE [LARGE SCALE GENOMIC DNA]</scope>
    <source>
        <strain evidence="12">FUKU-NW-11</strain>
        <strain evidence="14">FUKU-NW11</strain>
    </source>
</reference>
<name>A0A2Z4JLE3_9BURK</name>
<evidence type="ECO:0000256" key="4">
    <source>
        <dbReference type="ARBA" id="ARBA00022655"/>
    </source>
</evidence>
<dbReference type="EMBL" id="CP030085">
    <property type="protein sequence ID" value="AWW50103.1"/>
    <property type="molecule type" value="Genomic_DNA"/>
</dbReference>
<dbReference type="InterPro" id="IPR004821">
    <property type="entry name" value="Cyt_trans-like"/>
</dbReference>
<comment type="miscellaneous">
    <text evidence="8">The reaction proceeds by a bi uni uni bi ping pong mechanism.</text>
</comment>
<keyword evidence="3 8" id="KW-0436">Ligase</keyword>
<evidence type="ECO:0000256" key="7">
    <source>
        <dbReference type="ARBA" id="ARBA00048258"/>
    </source>
</evidence>
<feature type="binding site" evidence="8">
    <location>
        <begin position="181"/>
        <end position="184"/>
    </location>
    <ligand>
        <name>ATP</name>
        <dbReference type="ChEBI" id="CHEBI:30616"/>
    </ligand>
</feature>
<reference evidence="10" key="4">
    <citation type="journal article" date="2021" name="Genome Biol. Evol.">
        <title>Continental-Scale Gene Flow Prevents Allopatric Divergence of Pelagic Freshwater Bacteria.</title>
        <authorList>
            <person name="Hoetzinger M."/>
            <person name="Pitt A."/>
            <person name="Huemer A."/>
            <person name="Hahn M.W."/>
        </authorList>
    </citation>
    <scope>NUCLEOTIDE SEQUENCE</scope>
    <source>
        <strain evidence="11">AP-YLGG-20-G6</strain>
        <strain evidence="10">SM1-W8</strain>
    </source>
</reference>
<dbReference type="RefSeq" id="WP_112203325.1">
    <property type="nucleotide sequence ID" value="NZ_CBCSBS010000001.1"/>
</dbReference>
<evidence type="ECO:0000256" key="1">
    <source>
        <dbReference type="ARBA" id="ARBA00004990"/>
    </source>
</evidence>
<evidence type="ECO:0000313" key="13">
    <source>
        <dbReference type="Proteomes" id="UP000248592"/>
    </source>
</evidence>
<comment type="subcellular location">
    <subcellularLocation>
        <location evidence="8">Cytoplasm</location>
    </subcellularLocation>
</comment>
<comment type="similarity">
    <text evidence="2 8">Belongs to the pantothenate synthetase family.</text>
</comment>
<dbReference type="InterPro" id="IPR042176">
    <property type="entry name" value="Pantoate_ligase_C"/>
</dbReference>
<dbReference type="InterPro" id="IPR003721">
    <property type="entry name" value="Pantoate_ligase"/>
</dbReference>
<evidence type="ECO:0000256" key="8">
    <source>
        <dbReference type="HAMAP-Rule" id="MF_00158"/>
    </source>
</evidence>
<dbReference type="InterPro" id="IPR014729">
    <property type="entry name" value="Rossmann-like_a/b/a_fold"/>
</dbReference>
<feature type="binding site" evidence="8">
    <location>
        <position position="150"/>
    </location>
    <ligand>
        <name>(R)-pantoate</name>
        <dbReference type="ChEBI" id="CHEBI:15980"/>
    </ligand>
</feature>
<dbReference type="AlphaFoldDB" id="A0A2Z4JLE3"/>
<dbReference type="Gene3D" id="3.30.1300.10">
    <property type="entry name" value="Pantoate-beta-alanine ligase, C-terminal domain"/>
    <property type="match status" value="1"/>
</dbReference>
<dbReference type="Proteomes" id="UP000248592">
    <property type="component" value="Chromosome"/>
</dbReference>
<reference evidence="13" key="1">
    <citation type="submission" date="2018-06" db="EMBL/GenBank/DDBJ databases">
        <title>Description of a new Polynucleobacter species.</title>
        <authorList>
            <person name="Hahn M.W."/>
        </authorList>
    </citation>
    <scope>NUCLEOTIDE SEQUENCE [LARGE SCALE GENOMIC DNA]</scope>
    <source>
        <strain evidence="13">MG-25-Pas1-D2</strain>
    </source>
</reference>
<dbReference type="GO" id="GO:0005829">
    <property type="term" value="C:cytosol"/>
    <property type="evidence" value="ECO:0007669"/>
    <property type="project" value="TreeGrafter"/>
</dbReference>
<proteinExistence type="inferred from homology"/>
<evidence type="ECO:0000256" key="5">
    <source>
        <dbReference type="ARBA" id="ARBA00022741"/>
    </source>
</evidence>
<dbReference type="CDD" id="cd00560">
    <property type="entry name" value="PanC"/>
    <property type="match status" value="1"/>
</dbReference>
<dbReference type="Gene3D" id="3.40.50.620">
    <property type="entry name" value="HUPs"/>
    <property type="match status" value="1"/>
</dbReference>
<evidence type="ECO:0000256" key="2">
    <source>
        <dbReference type="ARBA" id="ARBA00009256"/>
    </source>
</evidence>
<dbReference type="HAMAP" id="MF_00158">
    <property type="entry name" value="PanC"/>
    <property type="match status" value="1"/>
</dbReference>
<dbReference type="Pfam" id="PF02569">
    <property type="entry name" value="Pantoate_ligase"/>
    <property type="match status" value="1"/>
</dbReference>
<evidence type="ECO:0000313" key="12">
    <source>
        <dbReference type="EMBL" id="RAZ41899.1"/>
    </source>
</evidence>
<dbReference type="EC" id="6.3.2.1" evidence="8"/>
<dbReference type="GO" id="GO:0004592">
    <property type="term" value="F:pantoate-beta-alanine ligase activity"/>
    <property type="evidence" value="ECO:0007669"/>
    <property type="project" value="UniProtKB-UniRule"/>
</dbReference>
<feature type="active site" description="Proton donor" evidence="8">
    <location>
        <position position="33"/>
    </location>
</feature>
<dbReference type="PANTHER" id="PTHR21299:SF1">
    <property type="entry name" value="PANTOATE--BETA-ALANINE LIGASE"/>
    <property type="match status" value="1"/>
</dbReference>
<evidence type="ECO:0000313" key="14">
    <source>
        <dbReference type="Proteomes" id="UP000251072"/>
    </source>
</evidence>
<comment type="function">
    <text evidence="8">Catalyzes the condensation of pantoate with beta-alanine in an ATP-dependent reaction via a pantoyl-adenylate intermediate.</text>
</comment>
<organism evidence="9 13">
    <name type="scientific">Polynucleobacter paneuropaeus</name>
    <dbReference type="NCBI Taxonomy" id="2527775"/>
    <lineage>
        <taxon>Bacteria</taxon>
        <taxon>Pseudomonadati</taxon>
        <taxon>Pseudomonadota</taxon>
        <taxon>Betaproteobacteria</taxon>
        <taxon>Burkholderiales</taxon>
        <taxon>Burkholderiaceae</taxon>
        <taxon>Polynucleobacter</taxon>
    </lineage>
</organism>
<keyword evidence="14" id="KW-1185">Reference proteome</keyword>
<feature type="binding site" evidence="8">
    <location>
        <begin position="144"/>
        <end position="147"/>
    </location>
    <ligand>
        <name>ATP</name>
        <dbReference type="ChEBI" id="CHEBI:30616"/>
    </ligand>
</feature>
<feature type="binding site" evidence="8">
    <location>
        <begin position="26"/>
        <end position="33"/>
    </location>
    <ligand>
        <name>ATP</name>
        <dbReference type="ChEBI" id="CHEBI:30616"/>
    </ligand>
</feature>
<evidence type="ECO:0000313" key="11">
    <source>
        <dbReference type="EMBL" id="MBT8590953.1"/>
    </source>
</evidence>